<sequence>MADEIPIADKAAKPQSVSVDGQTVTQRPLTELIEANRAIAANNAAKRPGFGIRRAQFRNRGTT</sequence>
<accession>A0A517SES9</accession>
<dbReference type="EMBL" id="CP036271">
    <property type="protein sequence ID" value="QDT54643.1"/>
    <property type="molecule type" value="Genomic_DNA"/>
</dbReference>
<dbReference type="InParanoid" id="A0A517SES9"/>
<dbReference type="AlphaFoldDB" id="A0A517SES9"/>
<evidence type="ECO:0000313" key="3">
    <source>
        <dbReference type="Proteomes" id="UP000315700"/>
    </source>
</evidence>
<organism evidence="2 3">
    <name type="scientific">Caulifigura coniformis</name>
    <dbReference type="NCBI Taxonomy" id="2527983"/>
    <lineage>
        <taxon>Bacteria</taxon>
        <taxon>Pseudomonadati</taxon>
        <taxon>Planctomycetota</taxon>
        <taxon>Planctomycetia</taxon>
        <taxon>Planctomycetales</taxon>
        <taxon>Planctomycetaceae</taxon>
        <taxon>Caulifigura</taxon>
    </lineage>
</organism>
<name>A0A517SES9_9PLAN</name>
<dbReference type="KEGG" id="ccos:Pan44_26780"/>
<keyword evidence="3" id="KW-1185">Reference proteome</keyword>
<reference evidence="2 3" key="1">
    <citation type="submission" date="2019-02" db="EMBL/GenBank/DDBJ databases">
        <title>Deep-cultivation of Planctomycetes and their phenomic and genomic characterization uncovers novel biology.</title>
        <authorList>
            <person name="Wiegand S."/>
            <person name="Jogler M."/>
            <person name="Boedeker C."/>
            <person name="Pinto D."/>
            <person name="Vollmers J."/>
            <person name="Rivas-Marin E."/>
            <person name="Kohn T."/>
            <person name="Peeters S.H."/>
            <person name="Heuer A."/>
            <person name="Rast P."/>
            <person name="Oberbeckmann S."/>
            <person name="Bunk B."/>
            <person name="Jeske O."/>
            <person name="Meyerdierks A."/>
            <person name="Storesund J.E."/>
            <person name="Kallscheuer N."/>
            <person name="Luecker S."/>
            <person name="Lage O.M."/>
            <person name="Pohl T."/>
            <person name="Merkel B.J."/>
            <person name="Hornburger P."/>
            <person name="Mueller R.-W."/>
            <person name="Bruemmer F."/>
            <person name="Labrenz M."/>
            <person name="Spormann A.M."/>
            <person name="Op den Camp H."/>
            <person name="Overmann J."/>
            <person name="Amann R."/>
            <person name="Jetten M.S.M."/>
            <person name="Mascher T."/>
            <person name="Medema M.H."/>
            <person name="Devos D.P."/>
            <person name="Kaster A.-K."/>
            <person name="Ovreas L."/>
            <person name="Rohde M."/>
            <person name="Galperin M.Y."/>
            <person name="Jogler C."/>
        </authorList>
    </citation>
    <scope>NUCLEOTIDE SEQUENCE [LARGE SCALE GENOMIC DNA]</scope>
    <source>
        <strain evidence="2 3">Pan44</strain>
    </source>
</reference>
<dbReference type="RefSeq" id="WP_145030482.1">
    <property type="nucleotide sequence ID" value="NZ_CP036271.1"/>
</dbReference>
<proteinExistence type="predicted"/>
<evidence type="ECO:0000313" key="2">
    <source>
        <dbReference type="EMBL" id="QDT54643.1"/>
    </source>
</evidence>
<gene>
    <name evidence="2" type="ORF">Pan44_26780</name>
</gene>
<protein>
    <submittedName>
        <fullName evidence="2">Uncharacterized protein</fullName>
    </submittedName>
</protein>
<evidence type="ECO:0000256" key="1">
    <source>
        <dbReference type="SAM" id="MobiDB-lite"/>
    </source>
</evidence>
<feature type="region of interest" description="Disordered" evidence="1">
    <location>
        <begin position="1"/>
        <end position="23"/>
    </location>
</feature>
<dbReference type="Proteomes" id="UP000315700">
    <property type="component" value="Chromosome"/>
</dbReference>